<accession>A0AAW1NQY8</accession>
<evidence type="ECO:0000259" key="1">
    <source>
        <dbReference type="Pfam" id="PF00646"/>
    </source>
</evidence>
<dbReference type="InterPro" id="IPR001810">
    <property type="entry name" value="F-box_dom"/>
</dbReference>
<keyword evidence="3" id="KW-1185">Reference proteome</keyword>
<dbReference type="Proteomes" id="UP001465755">
    <property type="component" value="Unassembled WGS sequence"/>
</dbReference>
<feature type="domain" description="F-box" evidence="1">
    <location>
        <begin position="13"/>
        <end position="49"/>
    </location>
</feature>
<gene>
    <name evidence="2" type="ORF">WJX73_002404</name>
</gene>
<name>A0AAW1NQY8_9CHLO</name>
<sequence length="203" mass="23144">MPEEIQKPCAVAPRDLLCRVLRLLPISKEKLRLALVSKAWKEAMLDPNSHADRLTGQAIDVRAPPMGDLLQGVSTLSPQMLPALRELTYTGHFIRPEVLSNTFAYLHEFQHLEHVEVTCHIDFNDWSALPRFKLPVNYKTLSITLGNAHNHMPEYFMQGVGDTALPLVTHLRVLDDEGFPEECWLVHDWDRSRLGFAQARRSS</sequence>
<comment type="caution">
    <text evidence="2">The sequence shown here is derived from an EMBL/GenBank/DDBJ whole genome shotgun (WGS) entry which is preliminary data.</text>
</comment>
<proteinExistence type="predicted"/>
<organism evidence="2 3">
    <name type="scientific">Symbiochloris irregularis</name>
    <dbReference type="NCBI Taxonomy" id="706552"/>
    <lineage>
        <taxon>Eukaryota</taxon>
        <taxon>Viridiplantae</taxon>
        <taxon>Chlorophyta</taxon>
        <taxon>core chlorophytes</taxon>
        <taxon>Trebouxiophyceae</taxon>
        <taxon>Trebouxiales</taxon>
        <taxon>Trebouxiaceae</taxon>
        <taxon>Symbiochloris</taxon>
    </lineage>
</organism>
<reference evidence="2 3" key="1">
    <citation type="journal article" date="2024" name="Nat. Commun.">
        <title>Phylogenomics reveals the evolutionary origins of lichenization in chlorophyte algae.</title>
        <authorList>
            <person name="Puginier C."/>
            <person name="Libourel C."/>
            <person name="Otte J."/>
            <person name="Skaloud P."/>
            <person name="Haon M."/>
            <person name="Grisel S."/>
            <person name="Petersen M."/>
            <person name="Berrin J.G."/>
            <person name="Delaux P.M."/>
            <person name="Dal Grande F."/>
            <person name="Keller J."/>
        </authorList>
    </citation>
    <scope>NUCLEOTIDE SEQUENCE [LARGE SCALE GENOMIC DNA]</scope>
    <source>
        <strain evidence="2 3">SAG 2036</strain>
    </source>
</reference>
<dbReference type="Pfam" id="PF00646">
    <property type="entry name" value="F-box"/>
    <property type="match status" value="1"/>
</dbReference>
<dbReference type="AlphaFoldDB" id="A0AAW1NQY8"/>
<protein>
    <recommendedName>
        <fullName evidence="1">F-box domain-containing protein</fullName>
    </recommendedName>
</protein>
<dbReference type="EMBL" id="JALJOQ010000201">
    <property type="protein sequence ID" value="KAK9789918.1"/>
    <property type="molecule type" value="Genomic_DNA"/>
</dbReference>
<evidence type="ECO:0000313" key="2">
    <source>
        <dbReference type="EMBL" id="KAK9789918.1"/>
    </source>
</evidence>
<evidence type="ECO:0000313" key="3">
    <source>
        <dbReference type="Proteomes" id="UP001465755"/>
    </source>
</evidence>